<dbReference type="Proteomes" id="UP001486565">
    <property type="component" value="Chromosome"/>
</dbReference>
<evidence type="ECO:0000313" key="2">
    <source>
        <dbReference type="Proteomes" id="UP001486565"/>
    </source>
</evidence>
<protein>
    <submittedName>
        <fullName evidence="1">DUF3783 domain-containing protein</fullName>
    </submittedName>
</protein>
<accession>A0ABZ2Y7E1</accession>
<dbReference type="Pfam" id="PF12646">
    <property type="entry name" value="DUF3783"/>
    <property type="match status" value="1"/>
</dbReference>
<dbReference type="InterPro" id="IPR016621">
    <property type="entry name" value="UCP014543"/>
</dbReference>
<dbReference type="EMBL" id="CP121687">
    <property type="protein sequence ID" value="WZL71277.1"/>
    <property type="molecule type" value="Genomic_DNA"/>
</dbReference>
<proteinExistence type="predicted"/>
<reference evidence="1 2" key="1">
    <citation type="submission" date="2023-03" db="EMBL/GenBank/DDBJ databases">
        <title>Novel Species.</title>
        <authorList>
            <person name="Ma S."/>
        </authorList>
    </citation>
    <scope>NUCLEOTIDE SEQUENCE [LARGE SCALE GENOMIC DNA]</scope>
    <source>
        <strain evidence="1 2">LIND6LT2</strain>
    </source>
</reference>
<sequence>MSFQKIDLEDKTRSADRISVMVYGYDENEIKILKAYCDEHLIEHFIPVNDAMIDMSLEGILKLDQTEASPAQSLPAKAVIMNGFSGSDLQAFLRGFKNTGLERPIFATVTPVSKVWPFKLLINELIKEHEMMKNRTK</sequence>
<gene>
    <name evidence="1" type="ORF">QBE51_07140</name>
</gene>
<evidence type="ECO:0000313" key="1">
    <source>
        <dbReference type="EMBL" id="WZL71277.1"/>
    </source>
</evidence>
<organism evidence="1 2">
    <name type="scientific">Defluviitalea saccharophila</name>
    <dbReference type="NCBI Taxonomy" id="879970"/>
    <lineage>
        <taxon>Bacteria</taxon>
        <taxon>Bacillati</taxon>
        <taxon>Bacillota</taxon>
        <taxon>Clostridia</taxon>
        <taxon>Lachnospirales</taxon>
        <taxon>Defluviitaleaceae</taxon>
        <taxon>Defluviitalea</taxon>
    </lineage>
</organism>
<dbReference type="RefSeq" id="WP_341878240.1">
    <property type="nucleotide sequence ID" value="NZ_CP121687.1"/>
</dbReference>
<name>A0ABZ2Y7E1_9FIRM</name>
<keyword evidence="2" id="KW-1185">Reference proteome</keyword>